<feature type="region of interest" description="Disordered" evidence="1">
    <location>
        <begin position="155"/>
        <end position="206"/>
    </location>
</feature>
<dbReference type="OrthoDB" id="48639at2759"/>
<feature type="region of interest" description="Disordered" evidence="1">
    <location>
        <begin position="95"/>
        <end position="132"/>
    </location>
</feature>
<keyword evidence="2" id="KW-1133">Transmembrane helix</keyword>
<feature type="compositionally biased region" description="Basic residues" evidence="1">
    <location>
        <begin position="643"/>
        <end position="652"/>
    </location>
</feature>
<feature type="compositionally biased region" description="Basic and acidic residues" evidence="1">
    <location>
        <begin position="653"/>
        <end position="662"/>
    </location>
</feature>
<evidence type="ECO:0000256" key="3">
    <source>
        <dbReference type="SAM" id="SignalP"/>
    </source>
</evidence>
<feature type="signal peptide" evidence="3">
    <location>
        <begin position="1"/>
        <end position="21"/>
    </location>
</feature>
<evidence type="ECO:0000313" key="4">
    <source>
        <dbReference type="EMBL" id="GMH97066.1"/>
    </source>
</evidence>
<dbReference type="AlphaFoldDB" id="A0A9W7BZ32"/>
<feature type="compositionally biased region" description="Basic residues" evidence="1">
    <location>
        <begin position="617"/>
        <end position="633"/>
    </location>
</feature>
<evidence type="ECO:0000313" key="5">
    <source>
        <dbReference type="Proteomes" id="UP001165085"/>
    </source>
</evidence>
<keyword evidence="3" id="KW-0732">Signal</keyword>
<reference evidence="5" key="1">
    <citation type="journal article" date="2023" name="Commun. Biol.">
        <title>Genome analysis of Parmales, the sister group of diatoms, reveals the evolutionary specialization of diatoms from phago-mixotrophs to photoautotrophs.</title>
        <authorList>
            <person name="Ban H."/>
            <person name="Sato S."/>
            <person name="Yoshikawa S."/>
            <person name="Yamada K."/>
            <person name="Nakamura Y."/>
            <person name="Ichinomiya M."/>
            <person name="Sato N."/>
            <person name="Blanc-Mathieu R."/>
            <person name="Endo H."/>
            <person name="Kuwata A."/>
            <person name="Ogata H."/>
        </authorList>
    </citation>
    <scope>NUCLEOTIDE SEQUENCE [LARGE SCALE GENOMIC DNA]</scope>
    <source>
        <strain evidence="5">NIES 3701</strain>
    </source>
</reference>
<keyword evidence="2" id="KW-0812">Transmembrane</keyword>
<feature type="compositionally biased region" description="Low complexity" evidence="1">
    <location>
        <begin position="193"/>
        <end position="204"/>
    </location>
</feature>
<protein>
    <submittedName>
        <fullName evidence="4">Uncharacterized protein</fullName>
    </submittedName>
</protein>
<accession>A0A9W7BZ32</accession>
<feature type="transmembrane region" description="Helical" evidence="2">
    <location>
        <begin position="531"/>
        <end position="549"/>
    </location>
</feature>
<comment type="caution">
    <text evidence="4">The sequence shown here is derived from an EMBL/GenBank/DDBJ whole genome shotgun (WGS) entry which is preliminary data.</text>
</comment>
<keyword evidence="2" id="KW-0472">Membrane</keyword>
<feature type="region of interest" description="Disordered" evidence="1">
    <location>
        <begin position="606"/>
        <end position="662"/>
    </location>
</feature>
<sequence>MRPRPLLSLVIVISLLTFSAPFVPQSAVFQLRPSPGSVFSKQGLTRPAAPLSLSSSRGNDVREVEAATKKGDEGTGIGRRSRWWRIGLRGRKAKGEIKETGEDDVEGGGFNATLTGEEEEDVRGGVVSGDHDHDHGIRDWSHALKMRSENSLGSLKRRAQAFKPDSISATSKRDIDKFKKSVNNNDNDDNDNYNDNNKNKYMNKNNEDSKTYISSEELAEILAAYVPRSELPAAPPQSKYAEYTTNANSTKLSTSSNSKSKSTTAFPQPVALSRSVLFYAITITTSMIATCLSISVANNLWLVGGLVGVLYGNEISDTVLDSESEDESDHDTSLMGDVDVGAEAKAKEKLSVIGRAVLRVSTKLAKLYIKVAEFCNSIWFMYKTGQLSYAYFKQYEKIDQRFKVQDKMDAWNRRFQEGKVNFDTWEKENEVGRKILAGLRTAWLVEDGRRGKGTAGKKLKVVKRVAGRTANALLDPLRGNGVKELKEVLQGLKIELQTMDYEVMARRVASGFMAYVSLNFIGVLFSTAPGILAVSGMVAGAIYPGWIAGGWRRITQSLAEARDKGKGVESVGGFLVAGDIFGFEYYYDGRGNRRFFVSDELFGGGGGGGGGGARKDKVGKKKEMKAMKGGKKKGGSDPTKLVQGKKKKKKNKTERFWDALRS</sequence>
<gene>
    <name evidence="4" type="ORF">TrST_g6946</name>
</gene>
<name>A0A9W7BZ32_9STRA</name>
<feature type="chain" id="PRO_5040809909" evidence="3">
    <location>
        <begin position="22"/>
        <end position="662"/>
    </location>
</feature>
<keyword evidence="5" id="KW-1185">Reference proteome</keyword>
<evidence type="ECO:0000256" key="2">
    <source>
        <dbReference type="SAM" id="Phobius"/>
    </source>
</evidence>
<dbReference type="Proteomes" id="UP001165085">
    <property type="component" value="Unassembled WGS sequence"/>
</dbReference>
<organism evidence="4 5">
    <name type="scientific">Triparma strigata</name>
    <dbReference type="NCBI Taxonomy" id="1606541"/>
    <lineage>
        <taxon>Eukaryota</taxon>
        <taxon>Sar</taxon>
        <taxon>Stramenopiles</taxon>
        <taxon>Ochrophyta</taxon>
        <taxon>Bolidophyceae</taxon>
        <taxon>Parmales</taxon>
        <taxon>Triparmaceae</taxon>
        <taxon>Triparma</taxon>
    </lineage>
</organism>
<evidence type="ECO:0000256" key="1">
    <source>
        <dbReference type="SAM" id="MobiDB-lite"/>
    </source>
</evidence>
<feature type="compositionally biased region" description="Basic and acidic residues" evidence="1">
    <location>
        <begin position="59"/>
        <end position="73"/>
    </location>
</feature>
<feature type="region of interest" description="Disordered" evidence="1">
    <location>
        <begin position="48"/>
        <end position="76"/>
    </location>
</feature>
<dbReference type="EMBL" id="BRXY01000480">
    <property type="protein sequence ID" value="GMH97066.1"/>
    <property type="molecule type" value="Genomic_DNA"/>
</dbReference>
<proteinExistence type="predicted"/>